<dbReference type="VEuPathDB" id="FungiDB:AJ78_08642"/>
<sequence>MESRKDSNCVKKYDDLGSYLDCLQTLKNLAKCSTEVNLNLDVNKSTEALTICLHQTININIDSDVIKNTVTDDKLFMLSYSEQKENWKQKKKGLQERGTWIKRSLMKCCQCEKTNSKSNRCGCGHLYCNVCFCAHDEFKTSLASECLDKTISDSDNDDI</sequence>
<evidence type="ECO:0000313" key="1">
    <source>
        <dbReference type="EMBL" id="OJD10293.1"/>
    </source>
</evidence>
<gene>
    <name evidence="1" type="ORF">AJ78_08642</name>
</gene>
<evidence type="ECO:0000313" key="2">
    <source>
        <dbReference type="Proteomes" id="UP000182235"/>
    </source>
</evidence>
<accession>A0A1J9Q559</accession>
<dbReference type="OrthoDB" id="4210086at2759"/>
<comment type="caution">
    <text evidence="1">The sequence shown here is derived from an EMBL/GenBank/DDBJ whole genome shotgun (WGS) entry which is preliminary data.</text>
</comment>
<organism evidence="1 2">
    <name type="scientific">Emergomyces pasteurianus Ep9510</name>
    <dbReference type="NCBI Taxonomy" id="1447872"/>
    <lineage>
        <taxon>Eukaryota</taxon>
        <taxon>Fungi</taxon>
        <taxon>Dikarya</taxon>
        <taxon>Ascomycota</taxon>
        <taxon>Pezizomycotina</taxon>
        <taxon>Eurotiomycetes</taxon>
        <taxon>Eurotiomycetidae</taxon>
        <taxon>Onygenales</taxon>
        <taxon>Ajellomycetaceae</taxon>
        <taxon>Emergomyces</taxon>
    </lineage>
</organism>
<protein>
    <submittedName>
        <fullName evidence="1">Uncharacterized protein</fullName>
    </submittedName>
</protein>
<keyword evidence="2" id="KW-1185">Reference proteome</keyword>
<dbReference type="AlphaFoldDB" id="A0A1J9Q559"/>
<dbReference type="Proteomes" id="UP000182235">
    <property type="component" value="Unassembled WGS sequence"/>
</dbReference>
<proteinExistence type="predicted"/>
<reference evidence="1 2" key="1">
    <citation type="submission" date="2015-07" db="EMBL/GenBank/DDBJ databases">
        <title>Emmonsia species relationships and genome sequence.</title>
        <authorList>
            <consortium name="The Broad Institute Genomics Platform"/>
            <person name="Cuomo C.A."/>
            <person name="Munoz J.F."/>
            <person name="Imamovic A."/>
            <person name="Priest M.E."/>
            <person name="Young S."/>
            <person name="Clay O.K."/>
            <person name="McEwen J.G."/>
        </authorList>
    </citation>
    <scope>NUCLEOTIDE SEQUENCE [LARGE SCALE GENOMIC DNA]</scope>
    <source>
        <strain evidence="1 2">UAMH 9510</strain>
    </source>
</reference>
<dbReference type="EMBL" id="LGRN01000858">
    <property type="protein sequence ID" value="OJD10293.1"/>
    <property type="molecule type" value="Genomic_DNA"/>
</dbReference>
<name>A0A1J9Q559_9EURO</name>